<gene>
    <name evidence="1" type="ORF">THRCLA_09554</name>
</gene>
<comment type="caution">
    <text evidence="1">The sequence shown here is derived from an EMBL/GenBank/DDBJ whole genome shotgun (WGS) entry which is preliminary data.</text>
</comment>
<dbReference type="AlphaFoldDB" id="A0A1V9YVU8"/>
<dbReference type="PANTHER" id="PTHR40763:SF5">
    <property type="entry name" value="MEMBRANE PROTEIN"/>
    <property type="match status" value="1"/>
</dbReference>
<proteinExistence type="predicted"/>
<accession>A0A1V9YVU8</accession>
<dbReference type="EMBL" id="JNBS01002648">
    <property type="protein sequence ID" value="OQR89832.1"/>
    <property type="molecule type" value="Genomic_DNA"/>
</dbReference>
<dbReference type="PANTHER" id="PTHR40763">
    <property type="entry name" value="MEMBRANE PROTEIN-RELATED"/>
    <property type="match status" value="1"/>
</dbReference>
<organism evidence="1 2">
    <name type="scientific">Thraustotheca clavata</name>
    <dbReference type="NCBI Taxonomy" id="74557"/>
    <lineage>
        <taxon>Eukaryota</taxon>
        <taxon>Sar</taxon>
        <taxon>Stramenopiles</taxon>
        <taxon>Oomycota</taxon>
        <taxon>Saprolegniomycetes</taxon>
        <taxon>Saprolegniales</taxon>
        <taxon>Achlyaceae</taxon>
        <taxon>Thraustotheca</taxon>
    </lineage>
</organism>
<keyword evidence="2" id="KW-1185">Reference proteome</keyword>
<evidence type="ECO:0008006" key="3">
    <source>
        <dbReference type="Google" id="ProtNLM"/>
    </source>
</evidence>
<dbReference type="Proteomes" id="UP000243217">
    <property type="component" value="Unassembled WGS sequence"/>
</dbReference>
<evidence type="ECO:0000313" key="2">
    <source>
        <dbReference type="Proteomes" id="UP000243217"/>
    </source>
</evidence>
<dbReference type="OrthoDB" id="70168at2759"/>
<evidence type="ECO:0000313" key="1">
    <source>
        <dbReference type="EMBL" id="OQR89832.1"/>
    </source>
</evidence>
<reference evidence="1 2" key="1">
    <citation type="journal article" date="2014" name="Genome Biol. Evol.">
        <title>The secreted proteins of Achlya hypogyna and Thraustotheca clavata identify the ancestral oomycete secretome and reveal gene acquisitions by horizontal gene transfer.</title>
        <authorList>
            <person name="Misner I."/>
            <person name="Blouin N."/>
            <person name="Leonard G."/>
            <person name="Richards T.A."/>
            <person name="Lane C.E."/>
        </authorList>
    </citation>
    <scope>NUCLEOTIDE SEQUENCE [LARGE SCALE GENOMIC DNA]</scope>
    <source>
        <strain evidence="1 2">ATCC 34112</strain>
    </source>
</reference>
<name>A0A1V9YVU8_9STRA</name>
<sequence>MQQPQAQYFVGDNPHIQAQRDSHRTGFGGGTLFINAGSFLHAAGPIVVPKKIDITVILKGSTIDLTQATFVHPVTEIQIFALLGGVRVRLPPGVRCETSGLGILGSFKNNTTTQPFTSTAPLVRITGLSILGGAKANVCTETAPLAVVQSVPEVMIETTSEAVPIAAPVMADKLQN</sequence>
<protein>
    <recommendedName>
        <fullName evidence="3">Cell wall-active antibiotics response LiaF-like C-terminal domain-containing protein</fullName>
    </recommendedName>
</protein>